<evidence type="ECO:0000256" key="6">
    <source>
        <dbReference type="ARBA" id="ARBA00022801"/>
    </source>
</evidence>
<feature type="binding site" evidence="11">
    <location>
        <position position="195"/>
    </location>
    <ligand>
        <name>Mg(2+)</name>
        <dbReference type="ChEBI" id="CHEBI:18420"/>
        <label>1</label>
    </ligand>
</feature>
<dbReference type="EMBL" id="ML986486">
    <property type="protein sequence ID" value="KAF2279556.1"/>
    <property type="molecule type" value="Genomic_DNA"/>
</dbReference>
<dbReference type="GO" id="GO:0008311">
    <property type="term" value="F:double-stranded DNA 3'-5' DNA exonuclease activity"/>
    <property type="evidence" value="ECO:0007669"/>
    <property type="project" value="TreeGrafter"/>
</dbReference>
<feature type="compositionally biased region" description="Polar residues" evidence="14">
    <location>
        <begin position="394"/>
        <end position="404"/>
    </location>
</feature>
<comment type="cofactor">
    <cofactor evidence="1">
        <name>Mn(2+)</name>
        <dbReference type="ChEBI" id="CHEBI:29035"/>
    </cofactor>
</comment>
<dbReference type="CDD" id="cd09088">
    <property type="entry name" value="Ape2-like_AP-endo"/>
    <property type="match status" value="1"/>
</dbReference>
<feature type="active site" description="Proton acceptor" evidence="10">
    <location>
        <position position="313"/>
    </location>
</feature>
<dbReference type="GO" id="GO:0006284">
    <property type="term" value="P:base-excision repair"/>
    <property type="evidence" value="ECO:0007669"/>
    <property type="project" value="TreeGrafter"/>
</dbReference>
<dbReference type="Proteomes" id="UP000800097">
    <property type="component" value="Unassembled WGS sequence"/>
</dbReference>
<reference evidence="16" key="1">
    <citation type="journal article" date="2020" name="Stud. Mycol.">
        <title>101 Dothideomycetes genomes: a test case for predicting lifestyles and emergence of pathogens.</title>
        <authorList>
            <person name="Haridas S."/>
            <person name="Albert R."/>
            <person name="Binder M."/>
            <person name="Bloem J."/>
            <person name="Labutti K."/>
            <person name="Salamov A."/>
            <person name="Andreopoulos B."/>
            <person name="Baker S."/>
            <person name="Barry K."/>
            <person name="Bills G."/>
            <person name="Bluhm B."/>
            <person name="Cannon C."/>
            <person name="Castanera R."/>
            <person name="Culley D."/>
            <person name="Daum C."/>
            <person name="Ezra D."/>
            <person name="Gonzalez J."/>
            <person name="Henrissat B."/>
            <person name="Kuo A."/>
            <person name="Liang C."/>
            <person name="Lipzen A."/>
            <person name="Lutzoni F."/>
            <person name="Magnuson J."/>
            <person name="Mondo S."/>
            <person name="Nolan M."/>
            <person name="Ohm R."/>
            <person name="Pangilinan J."/>
            <person name="Park H.-J."/>
            <person name="Ramirez L."/>
            <person name="Alfaro M."/>
            <person name="Sun H."/>
            <person name="Tritt A."/>
            <person name="Yoshinaga Y."/>
            <person name="Zwiers L.-H."/>
            <person name="Turgeon B."/>
            <person name="Goodwin S."/>
            <person name="Spatafora J."/>
            <person name="Crous P."/>
            <person name="Grigoriev I."/>
        </authorList>
    </citation>
    <scope>NUCLEOTIDE SEQUENCE</scope>
    <source>
        <strain evidence="16">CBS 379.55</strain>
    </source>
</reference>
<dbReference type="InterPro" id="IPR020847">
    <property type="entry name" value="AP_endonuclease_F1_BS"/>
</dbReference>
<feature type="compositionally biased region" description="Low complexity" evidence="14">
    <location>
        <begin position="412"/>
        <end position="421"/>
    </location>
</feature>
<dbReference type="PROSITE" id="PS00726">
    <property type="entry name" value="AP_NUCLEASE_F1_1"/>
    <property type="match status" value="1"/>
</dbReference>
<dbReference type="InterPro" id="IPR004808">
    <property type="entry name" value="AP_endonuc_1"/>
</dbReference>
<feature type="binding site" evidence="11">
    <location>
        <position position="8"/>
    </location>
    <ligand>
        <name>Mg(2+)</name>
        <dbReference type="ChEBI" id="CHEBI:18420"/>
        <label>1</label>
    </ligand>
</feature>
<feature type="binding site" evidence="11">
    <location>
        <position position="197"/>
    </location>
    <ligand>
        <name>Mg(2+)</name>
        <dbReference type="ChEBI" id="CHEBI:18420"/>
        <label>1</label>
    </ligand>
</feature>
<comment type="cofactor">
    <cofactor evidence="11">
        <name>Mg(2+)</name>
        <dbReference type="ChEBI" id="CHEBI:18420"/>
    </cofactor>
    <cofactor evidence="11">
        <name>Mn(2+)</name>
        <dbReference type="ChEBI" id="CHEBI:29035"/>
    </cofactor>
    <text evidence="11">Probably binds two magnesium or manganese ions per subunit.</text>
</comment>
<gene>
    <name evidence="16" type="ORF">EI97DRAFT_430609</name>
</gene>
<organism evidence="16 17">
    <name type="scientific">Westerdykella ornata</name>
    <dbReference type="NCBI Taxonomy" id="318751"/>
    <lineage>
        <taxon>Eukaryota</taxon>
        <taxon>Fungi</taxon>
        <taxon>Dikarya</taxon>
        <taxon>Ascomycota</taxon>
        <taxon>Pezizomycotina</taxon>
        <taxon>Dothideomycetes</taxon>
        <taxon>Pleosporomycetidae</taxon>
        <taxon>Pleosporales</taxon>
        <taxon>Sporormiaceae</taxon>
        <taxon>Westerdykella</taxon>
    </lineage>
</organism>
<evidence type="ECO:0000256" key="12">
    <source>
        <dbReference type="PIRSR" id="PIRSR604808-3"/>
    </source>
</evidence>
<keyword evidence="4 11" id="KW-0479">Metal-binding</keyword>
<keyword evidence="9" id="KW-0539">Nucleus</keyword>
<dbReference type="AlphaFoldDB" id="A0A6A6JUY5"/>
<evidence type="ECO:0000256" key="10">
    <source>
        <dbReference type="PIRSR" id="PIRSR604808-1"/>
    </source>
</evidence>
<evidence type="ECO:0000256" key="14">
    <source>
        <dbReference type="SAM" id="MobiDB-lite"/>
    </source>
</evidence>
<dbReference type="Gene3D" id="3.60.10.10">
    <property type="entry name" value="Endonuclease/exonuclease/phosphatase"/>
    <property type="match status" value="1"/>
</dbReference>
<evidence type="ECO:0000259" key="15">
    <source>
        <dbReference type="PROSITE" id="PS51999"/>
    </source>
</evidence>
<keyword evidence="17" id="KW-1185">Reference proteome</keyword>
<feature type="binding site" evidence="11">
    <location>
        <position position="312"/>
    </location>
    <ligand>
        <name>Mg(2+)</name>
        <dbReference type="ChEBI" id="CHEBI:18420"/>
        <label>1</label>
    </ligand>
</feature>
<feature type="active site" evidence="10">
    <location>
        <position position="156"/>
    </location>
</feature>
<evidence type="ECO:0000256" key="1">
    <source>
        <dbReference type="ARBA" id="ARBA00001936"/>
    </source>
</evidence>
<evidence type="ECO:0000256" key="13">
    <source>
        <dbReference type="PROSITE-ProRule" id="PRU01343"/>
    </source>
</evidence>
<dbReference type="RefSeq" id="XP_033657095.1">
    <property type="nucleotide sequence ID" value="XM_033797736.1"/>
</dbReference>
<feature type="active site" description="Proton donor/acceptor" evidence="10">
    <location>
        <position position="195"/>
    </location>
</feature>
<keyword evidence="5 13" id="KW-0863">Zinc-finger</keyword>
<dbReference type="PROSITE" id="PS00728">
    <property type="entry name" value="AP_NUCLEASE_F1_3"/>
    <property type="match status" value="1"/>
</dbReference>
<dbReference type="GO" id="GO:0003677">
    <property type="term" value="F:DNA binding"/>
    <property type="evidence" value="ECO:0007669"/>
    <property type="project" value="InterPro"/>
</dbReference>
<feature type="site" description="Interaction with DNA substrate" evidence="12">
    <location>
        <position position="313"/>
    </location>
</feature>
<dbReference type="FunFam" id="3.60.10.10:FF:000079">
    <property type="entry name" value="DNA-(apurinic or apyrimidinic site) lyase"/>
    <property type="match status" value="1"/>
</dbReference>
<dbReference type="InterPro" id="IPR020848">
    <property type="entry name" value="AP_endonuclease_F1_CS"/>
</dbReference>
<keyword evidence="11" id="KW-0464">Manganese</keyword>
<dbReference type="GO" id="GO:0008270">
    <property type="term" value="F:zinc ion binding"/>
    <property type="evidence" value="ECO:0007669"/>
    <property type="project" value="UniProtKB-KW"/>
</dbReference>
<dbReference type="InterPro" id="IPR036691">
    <property type="entry name" value="Endo/exonu/phosph_ase_sf"/>
</dbReference>
<dbReference type="InterPro" id="IPR005135">
    <property type="entry name" value="Endo/exonuclease/phosphatase"/>
</dbReference>
<keyword evidence="7" id="KW-0862">Zinc</keyword>
<dbReference type="GO" id="GO:0008081">
    <property type="term" value="F:phosphoric diester hydrolase activity"/>
    <property type="evidence" value="ECO:0007669"/>
    <property type="project" value="TreeGrafter"/>
</dbReference>
<feature type="site" description="Important for catalytic activity" evidence="12">
    <location>
        <position position="287"/>
    </location>
</feature>
<dbReference type="GO" id="GO:0003906">
    <property type="term" value="F:DNA-(apurinic or apyrimidinic site) endonuclease activity"/>
    <property type="evidence" value="ECO:0007669"/>
    <property type="project" value="TreeGrafter"/>
</dbReference>
<dbReference type="PROSITE" id="PS51999">
    <property type="entry name" value="ZF_GRF"/>
    <property type="match status" value="1"/>
</dbReference>
<sequence length="594" mass="66087">MVRITTWNVNGIRNPFGYQPWRETRSFSAMFDILEADIVILQELKIQRKDLTDDMVLVPGWDCFFSLPKYKKGYSGVAIYTRQSVCAPIRAEEGLLGVLCPPGSSVPYRELPEQSCIGGYPNITQLTDLGVDPLSLDAEGRCVVVEFPAFVVVGVYSPANSSGTRDDFSFGFRCALDSRIRNLARLGKNVILAGDLNVSREEIDSARAEESMREEGETVEQYLNRPTRRLFNQLVENGKVPGQRDEGRETPILWDICREFHPAREGMYTHWEQKINARPGNFGSRIDYVLCSIDIKDWFCDANIQEGLMGSDHCPVYASIKEIVKWRGEQVHILDILNPPGMFKDGKRLRDYDTTVDILASSGKRLPEFTKRRSIKDMFASKSNPMVPTMATPAVTSQGSAQLSETRRTGEEGALGAQEAESPSAAVSPIKASQKRRLASGSPVKPVKRSKSNARESSPSQPPIKGGQQSLRGFFISKPTRVISDSEQPPMNGFNSTVPADVPTAEPADFAETKSGTDSKATQQTWSKLFSKKPLPRCEHGEPCTIYTVKKAGPNCGRQFFLCSRPLGPSGQKERGTEWRCPTYIWASDWKNSS</sequence>
<dbReference type="InterPro" id="IPR010666">
    <property type="entry name" value="Znf_GRF"/>
</dbReference>
<dbReference type="GeneID" id="54550911"/>
<dbReference type="PANTHER" id="PTHR22748">
    <property type="entry name" value="AP ENDONUCLEASE"/>
    <property type="match status" value="1"/>
</dbReference>
<keyword evidence="6" id="KW-0378">Hydrolase</keyword>
<dbReference type="SUPFAM" id="SSF56219">
    <property type="entry name" value="DNase I-like"/>
    <property type="match status" value="1"/>
</dbReference>
<evidence type="ECO:0000256" key="4">
    <source>
        <dbReference type="ARBA" id="ARBA00022723"/>
    </source>
</evidence>
<protein>
    <recommendedName>
        <fullName evidence="3">DNA-(apurinic or apyrimidinic site) endonuclease 2</fullName>
    </recommendedName>
</protein>
<name>A0A6A6JUY5_WESOR</name>
<evidence type="ECO:0000313" key="17">
    <source>
        <dbReference type="Proteomes" id="UP000800097"/>
    </source>
</evidence>
<dbReference type="OrthoDB" id="391817at2759"/>
<accession>A0A6A6JUY5</accession>
<evidence type="ECO:0000256" key="8">
    <source>
        <dbReference type="ARBA" id="ARBA00022842"/>
    </source>
</evidence>
<feature type="binding site" evidence="11">
    <location>
        <position position="43"/>
    </location>
    <ligand>
        <name>Mg(2+)</name>
        <dbReference type="ChEBI" id="CHEBI:18420"/>
        <label>1</label>
    </ligand>
</feature>
<dbReference type="Pfam" id="PF03372">
    <property type="entry name" value="Exo_endo_phos"/>
    <property type="match status" value="1"/>
</dbReference>
<evidence type="ECO:0000256" key="7">
    <source>
        <dbReference type="ARBA" id="ARBA00022833"/>
    </source>
</evidence>
<evidence type="ECO:0000256" key="9">
    <source>
        <dbReference type="ARBA" id="ARBA00023242"/>
    </source>
</evidence>
<feature type="domain" description="GRF-type" evidence="15">
    <location>
        <begin position="538"/>
        <end position="590"/>
    </location>
</feature>
<proteinExistence type="inferred from homology"/>
<comment type="similarity">
    <text evidence="2">Belongs to the DNA repair enzymes AP/ExoA family.</text>
</comment>
<feature type="region of interest" description="Disordered" evidence="14">
    <location>
        <begin position="380"/>
        <end position="471"/>
    </location>
</feature>
<evidence type="ECO:0000256" key="11">
    <source>
        <dbReference type="PIRSR" id="PIRSR604808-2"/>
    </source>
</evidence>
<feature type="site" description="Transition state stabilizer" evidence="12">
    <location>
        <position position="197"/>
    </location>
</feature>
<feature type="binding site" evidence="11">
    <location>
        <position position="313"/>
    </location>
    <ligand>
        <name>Mg(2+)</name>
        <dbReference type="ChEBI" id="CHEBI:18420"/>
        <label>1</label>
    </ligand>
</feature>
<dbReference type="Pfam" id="PF06839">
    <property type="entry name" value="Zn_ribbon_GRF"/>
    <property type="match status" value="1"/>
</dbReference>
<evidence type="ECO:0000256" key="5">
    <source>
        <dbReference type="ARBA" id="ARBA00022771"/>
    </source>
</evidence>
<evidence type="ECO:0000256" key="2">
    <source>
        <dbReference type="ARBA" id="ARBA00007092"/>
    </source>
</evidence>
<dbReference type="PANTHER" id="PTHR22748:SF4">
    <property type="entry name" value="DNA-(APURINIC OR APYRIMIDINIC SITE) ENDONUCLEASE 2"/>
    <property type="match status" value="1"/>
</dbReference>
<keyword evidence="8 11" id="KW-0460">Magnesium</keyword>
<evidence type="ECO:0000313" key="16">
    <source>
        <dbReference type="EMBL" id="KAF2279556.1"/>
    </source>
</evidence>
<dbReference type="GO" id="GO:0005634">
    <property type="term" value="C:nucleus"/>
    <property type="evidence" value="ECO:0007669"/>
    <property type="project" value="TreeGrafter"/>
</dbReference>
<evidence type="ECO:0000256" key="3">
    <source>
        <dbReference type="ARBA" id="ARBA00013541"/>
    </source>
</evidence>
<dbReference type="PROSITE" id="PS51435">
    <property type="entry name" value="AP_NUCLEASE_F1_4"/>
    <property type="match status" value="1"/>
</dbReference>